<dbReference type="Proteomes" id="UP001454036">
    <property type="component" value="Unassembled WGS sequence"/>
</dbReference>
<proteinExistence type="predicted"/>
<dbReference type="EMBL" id="BAABME010008883">
    <property type="protein sequence ID" value="GAA0174052.1"/>
    <property type="molecule type" value="Genomic_DNA"/>
</dbReference>
<keyword evidence="3" id="KW-1185">Reference proteome</keyword>
<reference evidence="2 3" key="1">
    <citation type="submission" date="2024-01" db="EMBL/GenBank/DDBJ databases">
        <title>The complete chloroplast genome sequence of Lithospermum erythrorhizon: insights into the phylogenetic relationship among Boraginaceae species and the maternal lineages of purple gromwells.</title>
        <authorList>
            <person name="Okada T."/>
            <person name="Watanabe K."/>
        </authorList>
    </citation>
    <scope>NUCLEOTIDE SEQUENCE [LARGE SCALE GENOMIC DNA]</scope>
</reference>
<accession>A0AAV3RCF6</accession>
<organism evidence="2 3">
    <name type="scientific">Lithospermum erythrorhizon</name>
    <name type="common">Purple gromwell</name>
    <name type="synonym">Lithospermum officinale var. erythrorhizon</name>
    <dbReference type="NCBI Taxonomy" id="34254"/>
    <lineage>
        <taxon>Eukaryota</taxon>
        <taxon>Viridiplantae</taxon>
        <taxon>Streptophyta</taxon>
        <taxon>Embryophyta</taxon>
        <taxon>Tracheophyta</taxon>
        <taxon>Spermatophyta</taxon>
        <taxon>Magnoliopsida</taxon>
        <taxon>eudicotyledons</taxon>
        <taxon>Gunneridae</taxon>
        <taxon>Pentapetalae</taxon>
        <taxon>asterids</taxon>
        <taxon>lamiids</taxon>
        <taxon>Boraginales</taxon>
        <taxon>Boraginaceae</taxon>
        <taxon>Boraginoideae</taxon>
        <taxon>Lithospermeae</taxon>
        <taxon>Lithospermum</taxon>
    </lineage>
</organism>
<protein>
    <submittedName>
        <fullName evidence="2">Uncharacterized protein</fullName>
    </submittedName>
</protein>
<gene>
    <name evidence="2" type="ORF">LIER_27523</name>
</gene>
<evidence type="ECO:0000256" key="1">
    <source>
        <dbReference type="SAM" id="MobiDB-lite"/>
    </source>
</evidence>
<feature type="region of interest" description="Disordered" evidence="1">
    <location>
        <begin position="84"/>
        <end position="119"/>
    </location>
</feature>
<evidence type="ECO:0000313" key="3">
    <source>
        <dbReference type="Proteomes" id="UP001454036"/>
    </source>
</evidence>
<evidence type="ECO:0000313" key="2">
    <source>
        <dbReference type="EMBL" id="GAA0174052.1"/>
    </source>
</evidence>
<name>A0AAV3RCF6_LITER</name>
<sequence>MSPNGNNNNPHGSDALNLNNLAARHPEKAPPNVQVPINIGSEEHCMGGGGESSHPYEMGGLIQGLTEKIVDSVMEQLRERLPHLRGETPAVSSFIREDREETYTHTPPVRMNNEPLTGQ</sequence>
<comment type="caution">
    <text evidence="2">The sequence shown here is derived from an EMBL/GenBank/DDBJ whole genome shotgun (WGS) entry which is preliminary data.</text>
</comment>
<dbReference type="AlphaFoldDB" id="A0AAV3RCF6"/>
<feature type="region of interest" description="Disordered" evidence="1">
    <location>
        <begin position="1"/>
        <end position="33"/>
    </location>
</feature>